<feature type="domain" description="Acyl-CoA dehydrogenase/oxidase N-terminal" evidence="10">
    <location>
        <begin position="40"/>
        <end position="157"/>
    </location>
</feature>
<organism evidence="12 13">
    <name type="scientific">Desulfosarcina ovata subsp. sediminis</name>
    <dbReference type="NCBI Taxonomy" id="885957"/>
    <lineage>
        <taxon>Bacteria</taxon>
        <taxon>Pseudomonadati</taxon>
        <taxon>Thermodesulfobacteriota</taxon>
        <taxon>Desulfobacteria</taxon>
        <taxon>Desulfobacterales</taxon>
        <taxon>Desulfosarcinaceae</taxon>
        <taxon>Desulfosarcina</taxon>
    </lineage>
</organism>
<evidence type="ECO:0000256" key="6">
    <source>
        <dbReference type="ARBA" id="ARBA00023002"/>
    </source>
</evidence>
<keyword evidence="4 7" id="KW-0285">Flavoprotein</keyword>
<evidence type="ECO:0000313" key="12">
    <source>
        <dbReference type="EMBL" id="BBO85731.1"/>
    </source>
</evidence>
<dbReference type="InterPro" id="IPR046373">
    <property type="entry name" value="Acyl-CoA_Oxase/DH_mid-dom_sf"/>
</dbReference>
<dbReference type="InterPro" id="IPR052166">
    <property type="entry name" value="Diverse_Acyl-CoA_DH"/>
</dbReference>
<dbReference type="AlphaFoldDB" id="A0A5K8A009"/>
<dbReference type="InterPro" id="IPR025878">
    <property type="entry name" value="Acyl-CoA_dh-like_C_dom"/>
</dbReference>
<dbReference type="Gene3D" id="2.40.110.10">
    <property type="entry name" value="Butyryl-CoA Dehydrogenase, subunit A, domain 2"/>
    <property type="match status" value="1"/>
</dbReference>
<dbReference type="SUPFAM" id="SSF47203">
    <property type="entry name" value="Acyl-CoA dehydrogenase C-terminal domain-like"/>
    <property type="match status" value="1"/>
</dbReference>
<protein>
    <submittedName>
        <fullName evidence="12">Acyl-CoA dehydrogenase</fullName>
    </submittedName>
</protein>
<dbReference type="GO" id="GO:0016627">
    <property type="term" value="F:oxidoreductase activity, acting on the CH-CH group of donors"/>
    <property type="evidence" value="ECO:0007669"/>
    <property type="project" value="InterPro"/>
</dbReference>
<dbReference type="Pfam" id="PF02771">
    <property type="entry name" value="Acyl-CoA_dh_N"/>
    <property type="match status" value="1"/>
</dbReference>
<evidence type="ECO:0000256" key="3">
    <source>
        <dbReference type="ARBA" id="ARBA00011881"/>
    </source>
</evidence>
<evidence type="ECO:0000256" key="4">
    <source>
        <dbReference type="ARBA" id="ARBA00022630"/>
    </source>
</evidence>
<dbReference type="Proteomes" id="UP000425960">
    <property type="component" value="Chromosome"/>
</dbReference>
<dbReference type="InterPro" id="IPR037069">
    <property type="entry name" value="AcylCoA_DH/ox_N_sf"/>
</dbReference>
<feature type="domain" description="Acyl-CoA dehydrogenase/oxidase C-terminal" evidence="8">
    <location>
        <begin position="284"/>
        <end position="452"/>
    </location>
</feature>
<keyword evidence="5 7" id="KW-0274">FAD</keyword>
<dbReference type="InterPro" id="IPR009075">
    <property type="entry name" value="AcylCo_DH/oxidase_C"/>
</dbReference>
<dbReference type="Gene3D" id="1.20.140.10">
    <property type="entry name" value="Butyryl-CoA Dehydrogenase, subunit A, domain 3"/>
    <property type="match status" value="1"/>
</dbReference>
<dbReference type="Pfam" id="PF02770">
    <property type="entry name" value="Acyl-CoA_dh_M"/>
    <property type="match status" value="1"/>
</dbReference>
<dbReference type="InterPro" id="IPR036250">
    <property type="entry name" value="AcylCo_DH-like_C"/>
</dbReference>
<gene>
    <name evidence="12" type="primary">acd_4</name>
    <name evidence="12" type="ORF">DSCO28_62970</name>
</gene>
<keyword evidence="6 7" id="KW-0560">Oxidoreductase</keyword>
<name>A0A5K8A009_9BACT</name>
<dbReference type="EMBL" id="AP021876">
    <property type="protein sequence ID" value="BBO85731.1"/>
    <property type="molecule type" value="Genomic_DNA"/>
</dbReference>
<accession>A0A5K8A009</accession>
<dbReference type="Pfam" id="PF00441">
    <property type="entry name" value="Acyl-CoA_dh_1"/>
    <property type="match status" value="1"/>
</dbReference>
<sequence>MAQTIVDRRDVDFVLHEQLGVDTLSKHEKFAEFNRKTIDLIVSEARNFAIKEMAPASKIGDEEGCLFENGKVSVPEAFQRIWELFSEGEWIALTDDPECGGQGMPHTVALAARNYFHGANFPFMMIVLLSHGAGKLVEKFGTDLQKKLFLKKMYGGEWGGSMMLTEAEAGSDVGALTTTAVKNEDGTYSISGSKLFITAGDQDLTDNIIHPVLARIEGAPAGTAGISLFLAPKIWVNDDGSLGEPNDIVCTGIEEKMGIHGSPTCSMTLGGKGQCRGMLLGEANKGMRAMFVMMNEARLDVGMQGVACASASYLNALNYARERVQGRSLDAKSKDAPGVPIINHPDVRRMLMNMKVYSEAGRSLLFFIGHCEDLCRVSDDPEEQARLQQLIGVLIPIAKGYITDRAFDVCSLGVQIYGGYGYTREYPQEQYLRDLKITHIYEGSNGIQSMDLVGRKLAMDKGAGYDHMLDQIRKTVADAKAISALAPLADDLAATLEKLKATADSIRSLAMSEKMLDAYCHSYAFMNATGDAVMAWMLLWRATVAAQKLEKGGKKKDKAFYEGQIAGARFFIRTLLPKAHGEMAAIQKADGVAMEIADEAFGGK</sequence>
<dbReference type="RefSeq" id="WP_155325241.1">
    <property type="nucleotide sequence ID" value="NZ_AP021876.1"/>
</dbReference>
<evidence type="ECO:0000259" key="9">
    <source>
        <dbReference type="Pfam" id="PF02770"/>
    </source>
</evidence>
<proteinExistence type="inferred from homology"/>
<dbReference type="InterPro" id="IPR006091">
    <property type="entry name" value="Acyl-CoA_Oxase/DH_mid-dom"/>
</dbReference>
<comment type="subunit">
    <text evidence="3">Homotetramer.</text>
</comment>
<dbReference type="Pfam" id="PF12806">
    <property type="entry name" value="Acyl-CoA_dh_C"/>
    <property type="match status" value="1"/>
</dbReference>
<feature type="domain" description="Acyl-CoA oxidase/dehydrogenase middle" evidence="9">
    <location>
        <begin position="161"/>
        <end position="269"/>
    </location>
</feature>
<evidence type="ECO:0000259" key="8">
    <source>
        <dbReference type="Pfam" id="PF00441"/>
    </source>
</evidence>
<evidence type="ECO:0000256" key="5">
    <source>
        <dbReference type="ARBA" id="ARBA00022827"/>
    </source>
</evidence>
<evidence type="ECO:0000256" key="1">
    <source>
        <dbReference type="ARBA" id="ARBA00001974"/>
    </source>
</evidence>
<reference evidence="12 13" key="1">
    <citation type="submission" date="2019-11" db="EMBL/GenBank/DDBJ databases">
        <title>Comparative genomics of hydrocarbon-degrading Desulfosarcina strains.</title>
        <authorList>
            <person name="Watanabe M."/>
            <person name="Kojima H."/>
            <person name="Fukui M."/>
        </authorList>
    </citation>
    <scope>NUCLEOTIDE SEQUENCE [LARGE SCALE GENOMIC DNA]</scope>
    <source>
        <strain evidence="12 13">28bB2T</strain>
    </source>
</reference>
<dbReference type="GO" id="GO:0005886">
    <property type="term" value="C:plasma membrane"/>
    <property type="evidence" value="ECO:0007669"/>
    <property type="project" value="TreeGrafter"/>
</dbReference>
<evidence type="ECO:0000259" key="10">
    <source>
        <dbReference type="Pfam" id="PF02771"/>
    </source>
</evidence>
<dbReference type="InterPro" id="IPR013786">
    <property type="entry name" value="AcylCoA_DH/ox_N"/>
</dbReference>
<dbReference type="GO" id="GO:0050660">
    <property type="term" value="F:flavin adenine dinucleotide binding"/>
    <property type="evidence" value="ECO:0007669"/>
    <property type="project" value="InterPro"/>
</dbReference>
<evidence type="ECO:0000259" key="11">
    <source>
        <dbReference type="Pfam" id="PF12806"/>
    </source>
</evidence>
<feature type="domain" description="Acetyl-CoA dehydrogenase-like C-terminal" evidence="11">
    <location>
        <begin position="469"/>
        <end position="596"/>
    </location>
</feature>
<evidence type="ECO:0000313" key="13">
    <source>
        <dbReference type="Proteomes" id="UP000425960"/>
    </source>
</evidence>
<comment type="similarity">
    <text evidence="2 7">Belongs to the acyl-CoA dehydrogenase family.</text>
</comment>
<evidence type="ECO:0000256" key="7">
    <source>
        <dbReference type="RuleBase" id="RU362125"/>
    </source>
</evidence>
<dbReference type="InterPro" id="IPR009100">
    <property type="entry name" value="AcylCoA_DH/oxidase_NM_dom_sf"/>
</dbReference>
<evidence type="ECO:0000256" key="2">
    <source>
        <dbReference type="ARBA" id="ARBA00009347"/>
    </source>
</evidence>
<dbReference type="PANTHER" id="PTHR42803:SF1">
    <property type="entry name" value="BROAD-SPECIFICITY LINEAR ACYL-COA DEHYDROGENASE FADE5"/>
    <property type="match status" value="1"/>
</dbReference>
<comment type="cofactor">
    <cofactor evidence="1 7">
        <name>FAD</name>
        <dbReference type="ChEBI" id="CHEBI:57692"/>
    </cofactor>
</comment>
<dbReference type="KEGG" id="dov:DSCO28_62970"/>
<dbReference type="PANTHER" id="PTHR42803">
    <property type="entry name" value="ACYL-COA DEHYDROGENASE"/>
    <property type="match status" value="1"/>
</dbReference>
<dbReference type="Gene3D" id="1.10.540.10">
    <property type="entry name" value="Acyl-CoA dehydrogenase/oxidase, N-terminal domain"/>
    <property type="match status" value="1"/>
</dbReference>
<dbReference type="SUPFAM" id="SSF56645">
    <property type="entry name" value="Acyl-CoA dehydrogenase NM domain-like"/>
    <property type="match status" value="1"/>
</dbReference>